<evidence type="ECO:0000256" key="5">
    <source>
        <dbReference type="ARBA" id="ARBA00022692"/>
    </source>
</evidence>
<keyword evidence="6 9" id="KW-1133">Transmembrane helix</keyword>
<dbReference type="PANTHER" id="PTHR35011:SF2">
    <property type="entry name" value="2,3-DIKETO-L-GULONATE TRAP TRANSPORTER SMALL PERMEASE PROTEIN YIAM"/>
    <property type="match status" value="1"/>
</dbReference>
<keyword evidence="7 9" id="KW-0472">Membrane</keyword>
<feature type="transmembrane region" description="Helical" evidence="9">
    <location>
        <begin position="127"/>
        <end position="147"/>
    </location>
</feature>
<evidence type="ECO:0000259" key="10">
    <source>
        <dbReference type="Pfam" id="PF04290"/>
    </source>
</evidence>
<evidence type="ECO:0000313" key="11">
    <source>
        <dbReference type="EMBL" id="SLN10046.1"/>
    </source>
</evidence>
<dbReference type="GO" id="GO:0005886">
    <property type="term" value="C:plasma membrane"/>
    <property type="evidence" value="ECO:0007669"/>
    <property type="project" value="UniProtKB-SubCell"/>
</dbReference>
<evidence type="ECO:0000256" key="2">
    <source>
        <dbReference type="ARBA" id="ARBA00022448"/>
    </source>
</evidence>
<gene>
    <name evidence="11" type="primary">yiaM_1</name>
    <name evidence="11" type="ORF">ROJ8625_00152</name>
</gene>
<evidence type="ECO:0000256" key="3">
    <source>
        <dbReference type="ARBA" id="ARBA00022475"/>
    </source>
</evidence>
<feature type="transmembrane region" description="Helical" evidence="9">
    <location>
        <begin position="86"/>
        <end position="107"/>
    </location>
</feature>
<feature type="transmembrane region" description="Helical" evidence="9">
    <location>
        <begin position="47"/>
        <end position="65"/>
    </location>
</feature>
<evidence type="ECO:0000256" key="4">
    <source>
        <dbReference type="ARBA" id="ARBA00022519"/>
    </source>
</evidence>
<protein>
    <recommendedName>
        <fullName evidence="9">TRAP transporter small permease protein</fullName>
    </recommendedName>
</protein>
<evidence type="ECO:0000256" key="8">
    <source>
        <dbReference type="ARBA" id="ARBA00038436"/>
    </source>
</evidence>
<reference evidence="11 12" key="1">
    <citation type="submission" date="2017-03" db="EMBL/GenBank/DDBJ databases">
        <authorList>
            <person name="Afonso C.L."/>
            <person name="Miller P.J."/>
            <person name="Scott M.A."/>
            <person name="Spackman E."/>
            <person name="Goraichik I."/>
            <person name="Dimitrov K.M."/>
            <person name="Suarez D.L."/>
            <person name="Swayne D.E."/>
        </authorList>
    </citation>
    <scope>NUCLEOTIDE SEQUENCE [LARGE SCALE GENOMIC DNA]</scope>
    <source>
        <strain evidence="11 12">CECT 8625</strain>
    </source>
</reference>
<feature type="domain" description="Tripartite ATP-independent periplasmic transporters DctQ component" evidence="10">
    <location>
        <begin position="24"/>
        <end position="150"/>
    </location>
</feature>
<dbReference type="GO" id="GO:0022857">
    <property type="term" value="F:transmembrane transporter activity"/>
    <property type="evidence" value="ECO:0007669"/>
    <property type="project" value="UniProtKB-UniRule"/>
</dbReference>
<keyword evidence="5 9" id="KW-0812">Transmembrane</keyword>
<dbReference type="GO" id="GO:0015740">
    <property type="term" value="P:C4-dicarboxylate transport"/>
    <property type="evidence" value="ECO:0007669"/>
    <property type="project" value="TreeGrafter"/>
</dbReference>
<dbReference type="Proteomes" id="UP000193570">
    <property type="component" value="Unassembled WGS sequence"/>
</dbReference>
<evidence type="ECO:0000256" key="6">
    <source>
        <dbReference type="ARBA" id="ARBA00022989"/>
    </source>
</evidence>
<proteinExistence type="inferred from homology"/>
<feature type="transmembrane region" description="Helical" evidence="9">
    <location>
        <begin position="14"/>
        <end position="35"/>
    </location>
</feature>
<accession>A0A1X6Y432</accession>
<comment type="similarity">
    <text evidence="8 9">Belongs to the TRAP transporter small permease family.</text>
</comment>
<dbReference type="InterPro" id="IPR055348">
    <property type="entry name" value="DctQ"/>
</dbReference>
<evidence type="ECO:0000313" key="12">
    <source>
        <dbReference type="Proteomes" id="UP000193570"/>
    </source>
</evidence>
<dbReference type="Pfam" id="PF04290">
    <property type="entry name" value="DctQ"/>
    <property type="match status" value="1"/>
</dbReference>
<keyword evidence="12" id="KW-1185">Reference proteome</keyword>
<dbReference type="EMBL" id="FWFK01000001">
    <property type="protein sequence ID" value="SLN10046.1"/>
    <property type="molecule type" value="Genomic_DNA"/>
</dbReference>
<keyword evidence="2 9" id="KW-0813">Transport</keyword>
<keyword evidence="4 9" id="KW-0997">Cell inner membrane</keyword>
<organism evidence="11 12">
    <name type="scientific">Roseivivax jejudonensis</name>
    <dbReference type="NCBI Taxonomy" id="1529041"/>
    <lineage>
        <taxon>Bacteria</taxon>
        <taxon>Pseudomonadati</taxon>
        <taxon>Pseudomonadota</taxon>
        <taxon>Alphaproteobacteria</taxon>
        <taxon>Rhodobacterales</taxon>
        <taxon>Roseobacteraceae</taxon>
        <taxon>Roseivivax</taxon>
    </lineage>
</organism>
<dbReference type="PANTHER" id="PTHR35011">
    <property type="entry name" value="2,3-DIKETO-L-GULONATE TRAP TRANSPORTER SMALL PERMEASE PROTEIN YIAM"/>
    <property type="match status" value="1"/>
</dbReference>
<evidence type="ECO:0000256" key="7">
    <source>
        <dbReference type="ARBA" id="ARBA00023136"/>
    </source>
</evidence>
<comment type="subcellular location">
    <subcellularLocation>
        <location evidence="1 9">Cell inner membrane</location>
        <topology evidence="1 9">Multi-pass membrane protein</topology>
    </subcellularLocation>
</comment>
<comment type="subunit">
    <text evidence="9">The complex comprises the extracytoplasmic solute receptor protein and the two transmembrane proteins.</text>
</comment>
<dbReference type="AlphaFoldDB" id="A0A1X6Y432"/>
<dbReference type="OrthoDB" id="4964541at2"/>
<evidence type="ECO:0000256" key="1">
    <source>
        <dbReference type="ARBA" id="ARBA00004429"/>
    </source>
</evidence>
<dbReference type="InterPro" id="IPR007387">
    <property type="entry name" value="TRAP_DctQ"/>
</dbReference>
<dbReference type="RefSeq" id="WP_159456681.1">
    <property type="nucleotide sequence ID" value="NZ_FWFK01000001.1"/>
</dbReference>
<keyword evidence="3" id="KW-1003">Cell membrane</keyword>
<evidence type="ECO:0000256" key="9">
    <source>
        <dbReference type="RuleBase" id="RU369079"/>
    </source>
</evidence>
<comment type="function">
    <text evidence="9">Part of the tripartite ATP-independent periplasmic (TRAP) transport system.</text>
</comment>
<name>A0A1X6Y432_9RHOB</name>
<sequence>MDAFDRYLTALNKALVALLLAATFAVVIVNVVMRYGFGTSFAWGEEVARFLMIAGAFFGAGIALREGRLVAITVLQDVLPGMARKGLRTAIAVLMLAFMGALVWYGVAFVQFGWNKETMATQIPRGVPYLAVPIGAALFILHLLLFFRSFVRGDFLEPGGPLDPEERSE</sequence>